<keyword evidence="4" id="KW-0378">Hydrolase</keyword>
<dbReference type="SUPFAM" id="SSF53067">
    <property type="entry name" value="Actin-like ATPase domain"/>
    <property type="match status" value="2"/>
</dbReference>
<evidence type="ECO:0000313" key="8">
    <source>
        <dbReference type="EMBL" id="ORB74598.1"/>
    </source>
</evidence>
<comment type="catalytic activity">
    <reaction evidence="5">
        <text>[phosphate](n) + H2O = [phosphate](n-1) + phosphate + H(+)</text>
        <dbReference type="Rhea" id="RHEA:21528"/>
        <dbReference type="Rhea" id="RHEA-COMP:9859"/>
        <dbReference type="Rhea" id="RHEA-COMP:14279"/>
        <dbReference type="ChEBI" id="CHEBI:15377"/>
        <dbReference type="ChEBI" id="CHEBI:15378"/>
        <dbReference type="ChEBI" id="CHEBI:16838"/>
        <dbReference type="ChEBI" id="CHEBI:43474"/>
        <dbReference type="EC" id="3.6.1.11"/>
    </reaction>
</comment>
<sequence length="313" mass="32627">MSRLAGIDCGTNSIRLLIADVSDGRLRDVHRETRIVRLGQGVDATGEFAPEAIARTRDALGEYAALLKHHGVERVRMVATSAARDVANRDVFFAMTADVLGAVLPGAVAEVITGAEEASLSFRGAVGELDPAAGPFVVVDLGGGSTEIVLGGDAVMASYSADIGCVRLTERCLHSDPPTPEEVAAARAVVRERLEVALGVVPVEGARTWVGLAGTMTTLSALAHNMTAYDSAAIHLSRVPGDDLLAVCERLIGMTRSQRAALAPMHEGRADVIGGGAIVVEELARELRARAGIDELTVSEHDILDGIVLSVAG</sequence>
<dbReference type="FunFam" id="3.30.420.40:FF:000305">
    <property type="entry name" value="Exopolyphosphatase 2"/>
    <property type="match status" value="1"/>
</dbReference>
<protein>
    <recommendedName>
        <fullName evidence="6">Exopolyphosphatase 2</fullName>
        <ecNumber evidence="3">3.6.1.11</ecNumber>
    </recommendedName>
</protein>
<proteinExistence type="inferred from homology"/>
<reference evidence="8 9" key="1">
    <citation type="submission" date="2017-02" db="EMBL/GenBank/DDBJ databases">
        <title>The new phylogeny of genus Mycobacterium.</title>
        <authorList>
            <person name="Tortoli E."/>
            <person name="Trovato A."/>
            <person name="Cirillo D.M."/>
        </authorList>
    </citation>
    <scope>NUCLEOTIDE SEQUENCE [LARGE SCALE GENOMIC DNA]</scope>
    <source>
        <strain evidence="8 9">DSM 43992</strain>
    </source>
</reference>
<dbReference type="Gene3D" id="3.30.420.40">
    <property type="match status" value="1"/>
</dbReference>
<evidence type="ECO:0000256" key="1">
    <source>
        <dbReference type="ARBA" id="ARBA00007125"/>
    </source>
</evidence>
<dbReference type="GO" id="GO:0004309">
    <property type="term" value="F:exopolyphosphatase activity"/>
    <property type="evidence" value="ECO:0007669"/>
    <property type="project" value="UniProtKB-EC"/>
</dbReference>
<dbReference type="EC" id="3.6.1.11" evidence="3"/>
<comment type="subunit">
    <text evidence="2">Homodimer.</text>
</comment>
<accession>A0A1X0KHA2</accession>
<evidence type="ECO:0000256" key="3">
    <source>
        <dbReference type="ARBA" id="ARBA00012451"/>
    </source>
</evidence>
<dbReference type="PANTHER" id="PTHR30005:SF13">
    <property type="entry name" value="EXOPOLYPHOSPHATASE 2"/>
    <property type="match status" value="1"/>
</dbReference>
<evidence type="ECO:0000256" key="2">
    <source>
        <dbReference type="ARBA" id="ARBA00011738"/>
    </source>
</evidence>
<name>A0A1X0KHA2_MYCSC</name>
<evidence type="ECO:0000313" key="9">
    <source>
        <dbReference type="Proteomes" id="UP000192601"/>
    </source>
</evidence>
<evidence type="ECO:0000256" key="5">
    <source>
        <dbReference type="ARBA" id="ARBA00047607"/>
    </source>
</evidence>
<comment type="caution">
    <text evidence="8">The sequence shown here is derived from an EMBL/GenBank/DDBJ whole genome shotgun (WGS) entry which is preliminary data.</text>
</comment>
<organism evidence="8 9">
    <name type="scientific">Mycobacterium scrofulaceum</name>
    <dbReference type="NCBI Taxonomy" id="1783"/>
    <lineage>
        <taxon>Bacteria</taxon>
        <taxon>Bacillati</taxon>
        <taxon>Actinomycetota</taxon>
        <taxon>Actinomycetes</taxon>
        <taxon>Mycobacteriales</taxon>
        <taxon>Mycobacteriaceae</taxon>
        <taxon>Mycobacterium</taxon>
    </lineage>
</organism>
<evidence type="ECO:0000259" key="7">
    <source>
        <dbReference type="Pfam" id="PF02541"/>
    </source>
</evidence>
<keyword evidence="9" id="KW-1185">Reference proteome</keyword>
<dbReference type="InterPro" id="IPR043129">
    <property type="entry name" value="ATPase_NBD"/>
</dbReference>
<dbReference type="InterPro" id="IPR003695">
    <property type="entry name" value="Ppx_GppA_N"/>
</dbReference>
<dbReference type="Gene3D" id="3.30.420.150">
    <property type="entry name" value="Exopolyphosphatase. Domain 2"/>
    <property type="match status" value="1"/>
</dbReference>
<feature type="domain" description="Ppx/GppA phosphatase N-terminal" evidence="7">
    <location>
        <begin position="17"/>
        <end position="309"/>
    </location>
</feature>
<dbReference type="InterPro" id="IPR050273">
    <property type="entry name" value="GppA/Ppx_hydrolase"/>
</dbReference>
<dbReference type="CDD" id="cd24119">
    <property type="entry name" value="ASKHA_NBD_MtPPX2-like"/>
    <property type="match status" value="1"/>
</dbReference>
<comment type="similarity">
    <text evidence="1">Belongs to the GppA/Ppx family.</text>
</comment>
<gene>
    <name evidence="8" type="ORF">BST44_08950</name>
</gene>
<evidence type="ECO:0000256" key="4">
    <source>
        <dbReference type="ARBA" id="ARBA00022801"/>
    </source>
</evidence>
<dbReference type="Proteomes" id="UP000192601">
    <property type="component" value="Unassembled WGS sequence"/>
</dbReference>
<dbReference type="AlphaFoldDB" id="A0A1X0KHA2"/>
<dbReference type="STRING" id="1783.BST44_08950"/>
<dbReference type="EMBL" id="MVIJ01000010">
    <property type="protein sequence ID" value="ORB74598.1"/>
    <property type="molecule type" value="Genomic_DNA"/>
</dbReference>
<dbReference type="PANTHER" id="PTHR30005">
    <property type="entry name" value="EXOPOLYPHOSPHATASE"/>
    <property type="match status" value="1"/>
</dbReference>
<dbReference type="Pfam" id="PF02541">
    <property type="entry name" value="Ppx-GppA"/>
    <property type="match status" value="1"/>
</dbReference>
<evidence type="ECO:0000256" key="6">
    <source>
        <dbReference type="ARBA" id="ARBA00070039"/>
    </source>
</evidence>